<evidence type="ECO:0000313" key="2">
    <source>
        <dbReference type="Proteomes" id="UP000001409"/>
    </source>
</evidence>
<dbReference type="KEGG" id="cef:CE0366"/>
<sequence>MCCSRHLYFYLRYHWIRMGYHDPRNPGTPKPHLAHQQCVLDQAGPHVIGDRKAHQPAGIAVDDGGQVHIRPIRDRQVSDVPDVHLIRLVGGEFPAHQVREHWFLLIGDCGGDLAFLCIAE</sequence>
<dbReference type="Proteomes" id="UP000001409">
    <property type="component" value="Chromosome"/>
</dbReference>
<protein>
    <submittedName>
        <fullName evidence="1">Uncharacterized protein</fullName>
    </submittedName>
</protein>
<dbReference type="AlphaFoldDB" id="Q8FSL8"/>
<dbReference type="HOGENOM" id="CLU_2045736_0_0_11"/>
<keyword evidence="2" id="KW-1185">Reference proteome</keyword>
<evidence type="ECO:0000313" key="1">
    <source>
        <dbReference type="EMBL" id="BAC17176.1"/>
    </source>
</evidence>
<dbReference type="AntiFam" id="ANF00009">
    <property type="entry name" value="Shadow ORF (opposite transposase protein)"/>
</dbReference>
<name>Q8FSL8_COREF</name>
<reference evidence="1 2" key="1">
    <citation type="journal article" date="2003" name="Genome Res.">
        <title>Comparative complete genome sequence analysis of the amino acid replacements responsible for the thermostability of Corynebacterium efficiens.</title>
        <authorList>
            <person name="Nishio Y."/>
            <person name="Nakamura Y."/>
            <person name="Kawarabayasi Y."/>
            <person name="Usuda Y."/>
            <person name="Kimura E."/>
            <person name="Sugimoto S."/>
            <person name="Matsui K."/>
            <person name="Yamagishi A."/>
            <person name="Kikuchi H."/>
            <person name="Ikeo K."/>
            <person name="Gojobori T."/>
        </authorList>
    </citation>
    <scope>NUCLEOTIDE SEQUENCE [LARGE SCALE GENOMIC DNA]</scope>
    <source>
        <strain evidence="2">DSM 44549 / YS-314 / AJ 12310 / JCM 11189 / NBRC 100395</strain>
    </source>
</reference>
<proteinExistence type="predicted"/>
<accession>Q8FSL8</accession>
<organism evidence="1 2">
    <name type="scientific">Corynebacterium efficiens (strain DSM 44549 / YS-314 / AJ 12310 / JCM 11189 / NBRC 100395)</name>
    <dbReference type="NCBI Taxonomy" id="196164"/>
    <lineage>
        <taxon>Bacteria</taxon>
        <taxon>Bacillati</taxon>
        <taxon>Actinomycetota</taxon>
        <taxon>Actinomycetes</taxon>
        <taxon>Mycobacteriales</taxon>
        <taxon>Corynebacteriaceae</taxon>
        <taxon>Corynebacterium</taxon>
    </lineage>
</organism>
<dbReference type="EMBL" id="BA000035">
    <property type="protein sequence ID" value="BAC17176.1"/>
    <property type="molecule type" value="Genomic_DNA"/>
</dbReference>